<reference evidence="2" key="1">
    <citation type="journal article" date="2019" name="Int. J. Syst. Evol. Microbiol.">
        <title>The Global Catalogue of Microorganisms (GCM) 10K type strain sequencing project: providing services to taxonomists for standard genome sequencing and annotation.</title>
        <authorList>
            <consortium name="The Broad Institute Genomics Platform"/>
            <consortium name="The Broad Institute Genome Sequencing Center for Infectious Disease"/>
            <person name="Wu L."/>
            <person name="Ma J."/>
        </authorList>
    </citation>
    <scope>NUCLEOTIDE SEQUENCE [LARGE SCALE GENOMIC DNA]</scope>
    <source>
        <strain evidence="2">KCTC 42224</strain>
    </source>
</reference>
<sequence>MRAIADAADHKLHIGGASIELKLAPYLHEDPDMYLPRGTVRPVEGA</sequence>
<proteinExistence type="predicted"/>
<name>A0ABV7UYF6_9SPHN</name>
<evidence type="ECO:0000313" key="1">
    <source>
        <dbReference type="EMBL" id="MFC3670175.1"/>
    </source>
</evidence>
<organism evidence="1 2">
    <name type="scientific">Novosphingobium pokkalii</name>
    <dbReference type="NCBI Taxonomy" id="1770194"/>
    <lineage>
        <taxon>Bacteria</taxon>
        <taxon>Pseudomonadati</taxon>
        <taxon>Pseudomonadota</taxon>
        <taxon>Alphaproteobacteria</taxon>
        <taxon>Sphingomonadales</taxon>
        <taxon>Sphingomonadaceae</taxon>
        <taxon>Novosphingobium</taxon>
    </lineage>
</organism>
<dbReference type="RefSeq" id="WP_191325027.1">
    <property type="nucleotide sequence ID" value="NZ_BMZP01000013.1"/>
</dbReference>
<keyword evidence="2" id="KW-1185">Reference proteome</keyword>
<dbReference type="Proteomes" id="UP001595683">
    <property type="component" value="Unassembled WGS sequence"/>
</dbReference>
<comment type="caution">
    <text evidence="1">The sequence shown here is derived from an EMBL/GenBank/DDBJ whole genome shotgun (WGS) entry which is preliminary data.</text>
</comment>
<protein>
    <submittedName>
        <fullName evidence="1">Uncharacterized protein</fullName>
    </submittedName>
</protein>
<evidence type="ECO:0000313" key="2">
    <source>
        <dbReference type="Proteomes" id="UP001595683"/>
    </source>
</evidence>
<gene>
    <name evidence="1" type="ORF">ACFOOT_01935</name>
</gene>
<accession>A0ABV7UYF6</accession>
<dbReference type="EMBL" id="JBHRYE010000003">
    <property type="protein sequence ID" value="MFC3670175.1"/>
    <property type="molecule type" value="Genomic_DNA"/>
</dbReference>